<reference evidence="4" key="1">
    <citation type="submission" date="2020-10" db="EMBL/GenBank/DDBJ databases">
        <authorList>
            <person name="Gilroy R."/>
        </authorList>
    </citation>
    <scope>NUCLEOTIDE SEQUENCE</scope>
    <source>
        <strain evidence="4">F1-3629</strain>
    </source>
</reference>
<accession>A0A940DPI6</accession>
<evidence type="ECO:0000259" key="3">
    <source>
        <dbReference type="PROSITE" id="PS50893"/>
    </source>
</evidence>
<dbReference type="InterPro" id="IPR003439">
    <property type="entry name" value="ABC_transporter-like_ATP-bd"/>
</dbReference>
<dbReference type="PANTHER" id="PTHR43038">
    <property type="entry name" value="ATP-BINDING CASSETTE, SUB-FAMILY H, MEMBER 1"/>
    <property type="match status" value="1"/>
</dbReference>
<dbReference type="PANTHER" id="PTHR43038:SF3">
    <property type="entry name" value="ABC TRANSPORTER G FAMILY MEMBER 20 ISOFORM X1"/>
    <property type="match status" value="1"/>
</dbReference>
<dbReference type="InterPro" id="IPR003593">
    <property type="entry name" value="AAA+_ATPase"/>
</dbReference>
<feature type="domain" description="ABC transporter" evidence="3">
    <location>
        <begin position="5"/>
        <end position="232"/>
    </location>
</feature>
<dbReference type="GO" id="GO:0005524">
    <property type="term" value="F:ATP binding"/>
    <property type="evidence" value="ECO:0007669"/>
    <property type="project" value="UniProtKB-KW"/>
</dbReference>
<dbReference type="AlphaFoldDB" id="A0A940DPI6"/>
<dbReference type="Gene3D" id="3.40.50.300">
    <property type="entry name" value="P-loop containing nucleotide triphosphate hydrolases"/>
    <property type="match status" value="1"/>
</dbReference>
<comment type="caution">
    <text evidence="4">The sequence shown here is derived from an EMBL/GenBank/DDBJ whole genome shotgun (WGS) entry which is preliminary data.</text>
</comment>
<dbReference type="Proteomes" id="UP000771749">
    <property type="component" value="Unassembled WGS sequence"/>
</dbReference>
<dbReference type="CDD" id="cd03230">
    <property type="entry name" value="ABC_DR_subfamily_A"/>
    <property type="match status" value="1"/>
</dbReference>
<dbReference type="InterPro" id="IPR027417">
    <property type="entry name" value="P-loop_NTPase"/>
</dbReference>
<keyword evidence="1" id="KW-0547">Nucleotide-binding</keyword>
<dbReference type="SUPFAM" id="SSF52540">
    <property type="entry name" value="P-loop containing nucleoside triphosphate hydrolases"/>
    <property type="match status" value="1"/>
</dbReference>
<gene>
    <name evidence="4" type="ORF">IAC07_08480</name>
</gene>
<evidence type="ECO:0000256" key="2">
    <source>
        <dbReference type="ARBA" id="ARBA00022840"/>
    </source>
</evidence>
<dbReference type="PROSITE" id="PS50893">
    <property type="entry name" value="ABC_TRANSPORTER_2"/>
    <property type="match status" value="1"/>
</dbReference>
<dbReference type="EMBL" id="JADIMJ010000129">
    <property type="protein sequence ID" value="MBO8454739.1"/>
    <property type="molecule type" value="Genomic_DNA"/>
</dbReference>
<keyword evidence="2 4" id="KW-0067">ATP-binding</keyword>
<proteinExistence type="predicted"/>
<dbReference type="GO" id="GO:0016887">
    <property type="term" value="F:ATP hydrolysis activity"/>
    <property type="evidence" value="ECO:0007669"/>
    <property type="project" value="InterPro"/>
</dbReference>
<dbReference type="PROSITE" id="PS00211">
    <property type="entry name" value="ABC_TRANSPORTER_1"/>
    <property type="match status" value="1"/>
</dbReference>
<dbReference type="SMART" id="SM00382">
    <property type="entry name" value="AAA"/>
    <property type="match status" value="1"/>
</dbReference>
<dbReference type="Pfam" id="PF00005">
    <property type="entry name" value="ABC_tran"/>
    <property type="match status" value="1"/>
</dbReference>
<sequence length="303" mass="33280">MNNTIDIEGISKSYGDVHALNGISLHVGPGEIFGLIGPDGAGKTTLFRIMTTLMLPDSGTGTVCGLDIVKDCSRLRRIIGYMPGRFSLYQDLTVKENLDYFATLFGTTVKDNYENIKEIYSQIEPFADRRAGKLSGGMKQKLALCCALVHKPSVLFLDEPTTGVDAVSRKDFWAMLSRIRASGVTVLVSTPYMDEAARCDRLALIRDGSVIGMGSPEEITAGFPFRLLAVKGSRMYPVLKILRGTEGVISCFSFGDSHHLTYDPEVTGRERILETLADAGFDDCTAREIRPGVEDCFMWLSHN</sequence>
<evidence type="ECO:0000313" key="5">
    <source>
        <dbReference type="Proteomes" id="UP000771749"/>
    </source>
</evidence>
<reference evidence="4" key="2">
    <citation type="journal article" date="2021" name="PeerJ">
        <title>Extensive microbial diversity within the chicken gut microbiome revealed by metagenomics and culture.</title>
        <authorList>
            <person name="Gilroy R."/>
            <person name="Ravi A."/>
            <person name="Getino M."/>
            <person name="Pursley I."/>
            <person name="Horton D.L."/>
            <person name="Alikhan N.F."/>
            <person name="Baker D."/>
            <person name="Gharbi K."/>
            <person name="Hall N."/>
            <person name="Watson M."/>
            <person name="Adriaenssens E.M."/>
            <person name="Foster-Nyarko E."/>
            <person name="Jarju S."/>
            <person name="Secka A."/>
            <person name="Antonio M."/>
            <person name="Oren A."/>
            <person name="Chaudhuri R.R."/>
            <person name="La Ragione R."/>
            <person name="Hildebrand F."/>
            <person name="Pallen M.J."/>
        </authorList>
    </citation>
    <scope>NUCLEOTIDE SEQUENCE</scope>
    <source>
        <strain evidence="4">F1-3629</strain>
    </source>
</reference>
<organism evidence="4 5">
    <name type="scientific">Candidatus Cryptobacteroides gallistercoris</name>
    <dbReference type="NCBI Taxonomy" id="2840765"/>
    <lineage>
        <taxon>Bacteria</taxon>
        <taxon>Pseudomonadati</taxon>
        <taxon>Bacteroidota</taxon>
        <taxon>Bacteroidia</taxon>
        <taxon>Bacteroidales</taxon>
        <taxon>Candidatus Cryptobacteroides</taxon>
    </lineage>
</organism>
<evidence type="ECO:0000313" key="4">
    <source>
        <dbReference type="EMBL" id="MBO8454739.1"/>
    </source>
</evidence>
<protein>
    <submittedName>
        <fullName evidence="4">ABC transporter ATP-binding protein</fullName>
    </submittedName>
</protein>
<dbReference type="InterPro" id="IPR017871">
    <property type="entry name" value="ABC_transporter-like_CS"/>
</dbReference>
<name>A0A940DPI6_9BACT</name>
<evidence type="ECO:0000256" key="1">
    <source>
        <dbReference type="ARBA" id="ARBA00022741"/>
    </source>
</evidence>